<dbReference type="GO" id="GO:0032259">
    <property type="term" value="P:methylation"/>
    <property type="evidence" value="ECO:0007669"/>
    <property type="project" value="UniProtKB-KW"/>
</dbReference>
<accession>A0A3B1DKB1</accession>
<dbReference type="EMBL" id="UOGJ01000096">
    <property type="protein sequence ID" value="VAX36438.1"/>
    <property type="molecule type" value="Genomic_DNA"/>
</dbReference>
<reference evidence="6" key="1">
    <citation type="submission" date="2018-06" db="EMBL/GenBank/DDBJ databases">
        <authorList>
            <person name="Zhirakovskaya E."/>
        </authorList>
    </citation>
    <scope>NUCLEOTIDE SEQUENCE</scope>
</reference>
<dbReference type="Gene3D" id="3.40.50.150">
    <property type="entry name" value="Vaccinia Virus protein VP39"/>
    <property type="match status" value="1"/>
</dbReference>
<evidence type="ECO:0000256" key="1">
    <source>
        <dbReference type="ARBA" id="ARBA00009741"/>
    </source>
</evidence>
<keyword evidence="6" id="KW-0689">Ribosomal protein</keyword>
<keyword evidence="3 6" id="KW-0489">Methyltransferase</keyword>
<comment type="similarity">
    <text evidence="1">Belongs to the methyltransferase superfamily. PrmA family.</text>
</comment>
<dbReference type="PANTHER" id="PTHR43648">
    <property type="entry name" value="ELECTRON TRANSFER FLAVOPROTEIN BETA SUBUNIT LYSINE METHYLTRANSFERASE"/>
    <property type="match status" value="1"/>
</dbReference>
<dbReference type="GO" id="GO:0005840">
    <property type="term" value="C:ribosome"/>
    <property type="evidence" value="ECO:0007669"/>
    <property type="project" value="UniProtKB-KW"/>
</dbReference>
<protein>
    <submittedName>
        <fullName evidence="6">Ribosomal protein L11 methyltransferase</fullName>
    </submittedName>
</protein>
<dbReference type="CDD" id="cd02440">
    <property type="entry name" value="AdoMet_MTases"/>
    <property type="match status" value="1"/>
</dbReference>
<keyword evidence="6" id="KW-0687">Ribonucleoprotein</keyword>
<dbReference type="InterPro" id="IPR029063">
    <property type="entry name" value="SAM-dependent_MTases_sf"/>
</dbReference>
<evidence type="ECO:0000313" key="6">
    <source>
        <dbReference type="EMBL" id="VAX36438.1"/>
    </source>
</evidence>
<evidence type="ECO:0000256" key="4">
    <source>
        <dbReference type="ARBA" id="ARBA00022679"/>
    </source>
</evidence>
<dbReference type="PIRSF" id="PIRSF000401">
    <property type="entry name" value="RPL11_MTase"/>
    <property type="match status" value="1"/>
</dbReference>
<proteinExistence type="inferred from homology"/>
<dbReference type="AlphaFoldDB" id="A0A3B1DKB1"/>
<keyword evidence="5" id="KW-0949">S-adenosyl-L-methionine</keyword>
<keyword evidence="2" id="KW-0963">Cytoplasm</keyword>
<dbReference type="PANTHER" id="PTHR43648:SF1">
    <property type="entry name" value="ELECTRON TRANSFER FLAVOPROTEIN BETA SUBUNIT LYSINE METHYLTRANSFERASE"/>
    <property type="match status" value="1"/>
</dbReference>
<dbReference type="InterPro" id="IPR004498">
    <property type="entry name" value="Ribosomal_PrmA_MeTrfase"/>
</dbReference>
<keyword evidence="4 6" id="KW-0808">Transferase</keyword>
<dbReference type="InterPro" id="IPR050078">
    <property type="entry name" value="Ribosomal_L11_MeTrfase_PrmA"/>
</dbReference>
<organism evidence="6">
    <name type="scientific">hydrothermal vent metagenome</name>
    <dbReference type="NCBI Taxonomy" id="652676"/>
    <lineage>
        <taxon>unclassified sequences</taxon>
        <taxon>metagenomes</taxon>
        <taxon>ecological metagenomes</taxon>
    </lineage>
</organism>
<name>A0A3B1DKB1_9ZZZZ</name>
<evidence type="ECO:0000256" key="5">
    <source>
        <dbReference type="ARBA" id="ARBA00022691"/>
    </source>
</evidence>
<evidence type="ECO:0000256" key="2">
    <source>
        <dbReference type="ARBA" id="ARBA00022490"/>
    </source>
</evidence>
<dbReference type="SUPFAM" id="SSF53335">
    <property type="entry name" value="S-adenosyl-L-methionine-dependent methyltransferases"/>
    <property type="match status" value="1"/>
</dbReference>
<sequence length="290" mass="33348">MSIKNPKTFELSIKFKSGDSGQVAVVQGMLAKEGVDQETIVELEKDNHAFLSIYFQIESEAKKLYRKIEGLCLKRVSIKLISLSAKDWQDIWKKDFKPFVLTKRFKVVPTWLKETTRKNKYELIYIDTSMAFGTGLHETTRFMAQLIEQRFKDVRSFLDIGTGTGILAMIALRCGARELRAMDISEDAVAVAKQNFRENNCVIKDVFAADIQKYRGRKQYDFVAANLITADLIQFGLKIIRFVKPGKYLAVSGISLENLRMFQKNFNQYPLRCLKVKKGKKWAAVLYKKL</sequence>
<evidence type="ECO:0000256" key="3">
    <source>
        <dbReference type="ARBA" id="ARBA00022603"/>
    </source>
</evidence>
<dbReference type="Pfam" id="PF06325">
    <property type="entry name" value="PrmA"/>
    <property type="match status" value="1"/>
</dbReference>
<dbReference type="GO" id="GO:0008276">
    <property type="term" value="F:protein methyltransferase activity"/>
    <property type="evidence" value="ECO:0007669"/>
    <property type="project" value="InterPro"/>
</dbReference>
<gene>
    <name evidence="6" type="ORF">MNBD_UNCLBAC01-482</name>
</gene>